<dbReference type="InterPro" id="IPR010071">
    <property type="entry name" value="AA_adenyl_dom"/>
</dbReference>
<dbReference type="RefSeq" id="WP_188119704.1">
    <property type="nucleotide sequence ID" value="NZ_BOMP01000181.1"/>
</dbReference>
<dbReference type="PANTHER" id="PTHR45527">
    <property type="entry name" value="NONRIBOSOMAL PEPTIDE SYNTHETASE"/>
    <property type="match status" value="1"/>
</dbReference>
<evidence type="ECO:0000256" key="1">
    <source>
        <dbReference type="ARBA" id="ARBA00001957"/>
    </source>
</evidence>
<dbReference type="Proteomes" id="UP000590511">
    <property type="component" value="Unassembled WGS sequence"/>
</dbReference>
<dbReference type="PROSITE" id="PS00455">
    <property type="entry name" value="AMP_BINDING"/>
    <property type="match status" value="1"/>
</dbReference>
<comment type="caution">
    <text evidence="6">The sequence shown here is derived from an EMBL/GenBank/DDBJ whole genome shotgun (WGS) entry which is preliminary data.</text>
</comment>
<dbReference type="SUPFAM" id="SSF52777">
    <property type="entry name" value="CoA-dependent acyltransferases"/>
    <property type="match status" value="2"/>
</dbReference>
<dbReference type="EMBL" id="BOMP01000181">
    <property type="protein sequence ID" value="GIE45972.1"/>
    <property type="molecule type" value="Genomic_DNA"/>
</dbReference>
<evidence type="ECO:0000256" key="2">
    <source>
        <dbReference type="ARBA" id="ARBA00022450"/>
    </source>
</evidence>
<accession>A0A7W7HAN2</accession>
<evidence type="ECO:0000256" key="3">
    <source>
        <dbReference type="ARBA" id="ARBA00022553"/>
    </source>
</evidence>
<dbReference type="AlphaFoldDB" id="A0A7W7HAN2"/>
<dbReference type="InterPro" id="IPR001242">
    <property type="entry name" value="Condensation_dom"/>
</dbReference>
<dbReference type="InterPro" id="IPR020845">
    <property type="entry name" value="AMP-binding_CS"/>
</dbReference>
<keyword evidence="3" id="KW-0597">Phosphoprotein</keyword>
<dbReference type="InterPro" id="IPR045851">
    <property type="entry name" value="AMP-bd_C_sf"/>
</dbReference>
<dbReference type="EMBL" id="JACHNC010000001">
    <property type="protein sequence ID" value="MBB4746996.1"/>
    <property type="molecule type" value="Genomic_DNA"/>
</dbReference>
<dbReference type="Gene3D" id="3.30.559.10">
    <property type="entry name" value="Chloramphenicol acetyltransferase-like domain"/>
    <property type="match status" value="1"/>
</dbReference>
<dbReference type="Gene3D" id="2.30.38.10">
    <property type="entry name" value="Luciferase, Domain 3"/>
    <property type="match status" value="1"/>
</dbReference>
<dbReference type="GO" id="GO:0008610">
    <property type="term" value="P:lipid biosynthetic process"/>
    <property type="evidence" value="ECO:0007669"/>
    <property type="project" value="UniProtKB-ARBA"/>
</dbReference>
<evidence type="ECO:0000313" key="6">
    <source>
        <dbReference type="EMBL" id="MBB4746996.1"/>
    </source>
</evidence>
<dbReference type="GO" id="GO:0043041">
    <property type="term" value="P:amino acid activation for nonribosomal peptide biosynthetic process"/>
    <property type="evidence" value="ECO:0007669"/>
    <property type="project" value="TreeGrafter"/>
</dbReference>
<dbReference type="FunFam" id="3.40.50.12780:FF:000012">
    <property type="entry name" value="Non-ribosomal peptide synthetase"/>
    <property type="match status" value="1"/>
</dbReference>
<evidence type="ECO:0000313" key="8">
    <source>
        <dbReference type="Proteomes" id="UP000631312"/>
    </source>
</evidence>
<dbReference type="InterPro" id="IPR023213">
    <property type="entry name" value="CAT-like_dom_sf"/>
</dbReference>
<reference evidence="5 8" key="2">
    <citation type="submission" date="2021-01" db="EMBL/GenBank/DDBJ databases">
        <title>Whole genome shotgun sequence of Actinoplanes lobatus NBRC 12513.</title>
        <authorList>
            <person name="Komaki H."/>
            <person name="Tamura T."/>
        </authorList>
    </citation>
    <scope>NUCLEOTIDE SEQUENCE [LARGE SCALE GENOMIC DNA]</scope>
    <source>
        <strain evidence="5 8">NBRC 12513</strain>
    </source>
</reference>
<evidence type="ECO:0000259" key="4">
    <source>
        <dbReference type="PROSITE" id="PS50075"/>
    </source>
</evidence>
<dbReference type="Pfam" id="PF13193">
    <property type="entry name" value="AMP-binding_C"/>
    <property type="match status" value="1"/>
</dbReference>
<dbReference type="FunFam" id="2.30.38.10:FF:000001">
    <property type="entry name" value="Non-ribosomal peptide synthetase PvdI"/>
    <property type="match status" value="1"/>
</dbReference>
<dbReference type="Pfam" id="PF00550">
    <property type="entry name" value="PP-binding"/>
    <property type="match status" value="1"/>
</dbReference>
<dbReference type="PROSITE" id="PS50075">
    <property type="entry name" value="CARRIER"/>
    <property type="match status" value="1"/>
</dbReference>
<sequence>MQLPLSAGQMGIWLGHELDPTGHAYNIAEVTEVDGELDQDAFEQAWSRVLEEAPTFKAVAVRRDDQGELRLIINDARAGISRVDLRAAPDPEAAARRFIQADMDQRIDLEAGGLFTFALLRVADRRFLYYARGHHIACDGYAASLLFRKIGAYYTEIVTGEPVADAPPVAGPLAETLAADIEYREGPDFQEDLRFWREHAGSASPVKLSDHWAARGPAAPDPGVVHLRRSGHVTPGQTGAIAEVARELRTRWPVLLIAATAAFLHRCTGRTDVVLGVPVTGRTSKLLRATPNLSSNVVPLRVEVNPGDTLRELVPRVSGELRQALRHQRCRFEDWQPERTAGTGWGTVVNVMAFDYQVTLAGIPTVTHNLSLGPVDDLSLGFYDRGDGSGWRLDVDGNPDRWSRDDLATVQGLYQRFLLAVTALPDAAVGLFELTTADERRRMLIEWNGAPAAAPQGDLATAFARQAALTPEAVAVVDGTREITYARLDAAADALATRLTDRGIRAEEPVAILAERSALVVLTTLAIIKAGGAYLPLRPADPPARQEAMLADAGVRLLLTDAPAGLPVEVLTVSAADLGAPAPAVPPSLPGDPDRLAYIMYTSGSTGRPKGVAITHGNVLAFASHGRWLDGDHERVLMHSSHAFDASTYEIWVPLLTGGRIVVAPPGQLTTDEVARLVRAHGVTAAFLTTSLFNLIAGTRAAAFAGLRTVLTGGEAASGEAMRAVRAACPGTKLVNAYGPTETTTFATLMPVDEVDGVPPIGAPLDATRVYVLGPDLRPVPAGVSGELYLAGWANARGYLNRPAVTAERFVASPFGPPGSRLYRTGDIVRWRADGVIEYVGRGDQQVKIRGFRIELGEVEAALTRLPEISQAYATAQETAPGVKRLVAYVVGAEGHTPEPAAVREGLRDTMPDFMIPAVVMVLPALPLNANGKVDRKALPDPEVTVTVGREVSGAAERALATAFAEALSVTRVGASDSFFDLGGDSIRAIQVVTRSRSAGWQISVSDVLTLHTVERIAEKAVPAGPETAAEPSAEDLLALDDDDLAALVSALAED</sequence>
<dbReference type="InterPro" id="IPR029058">
    <property type="entry name" value="AB_hydrolase_fold"/>
</dbReference>
<dbReference type="PANTHER" id="PTHR45527:SF1">
    <property type="entry name" value="FATTY ACID SYNTHASE"/>
    <property type="match status" value="1"/>
</dbReference>
<dbReference type="GO" id="GO:0005829">
    <property type="term" value="C:cytosol"/>
    <property type="evidence" value="ECO:0007669"/>
    <property type="project" value="TreeGrafter"/>
</dbReference>
<reference evidence="6 7" key="1">
    <citation type="submission" date="2020-08" db="EMBL/GenBank/DDBJ databases">
        <title>Sequencing the genomes of 1000 actinobacteria strains.</title>
        <authorList>
            <person name="Klenk H.-P."/>
        </authorList>
    </citation>
    <scope>NUCLEOTIDE SEQUENCE [LARGE SCALE GENOMIC DNA]</scope>
    <source>
        <strain evidence="6 7">DSM 43150</strain>
    </source>
</reference>
<evidence type="ECO:0000313" key="7">
    <source>
        <dbReference type="Proteomes" id="UP000590511"/>
    </source>
</evidence>
<dbReference type="Proteomes" id="UP000631312">
    <property type="component" value="Unassembled WGS sequence"/>
</dbReference>
<dbReference type="Pfam" id="PF00668">
    <property type="entry name" value="Condensation"/>
    <property type="match status" value="1"/>
</dbReference>
<dbReference type="InterPro" id="IPR036736">
    <property type="entry name" value="ACP-like_sf"/>
</dbReference>
<dbReference type="FunFam" id="3.30.300.30:FF:000010">
    <property type="entry name" value="Enterobactin synthetase component F"/>
    <property type="match status" value="1"/>
</dbReference>
<dbReference type="InterPro" id="IPR000873">
    <property type="entry name" value="AMP-dep_synth/lig_dom"/>
</dbReference>
<gene>
    <name evidence="5" type="ORF">Alo02nite_88700</name>
    <name evidence="6" type="ORF">BJ964_001157</name>
</gene>
<feature type="domain" description="Carrier" evidence="4">
    <location>
        <begin position="951"/>
        <end position="1025"/>
    </location>
</feature>
<dbReference type="GO" id="GO:0009366">
    <property type="term" value="C:enterobactin synthetase complex"/>
    <property type="evidence" value="ECO:0007669"/>
    <property type="project" value="TreeGrafter"/>
</dbReference>
<dbReference type="Pfam" id="PF00501">
    <property type="entry name" value="AMP-binding"/>
    <property type="match status" value="1"/>
</dbReference>
<dbReference type="GO" id="GO:0009239">
    <property type="term" value="P:enterobactin biosynthetic process"/>
    <property type="evidence" value="ECO:0007669"/>
    <property type="project" value="TreeGrafter"/>
</dbReference>
<dbReference type="Gene3D" id="3.40.50.980">
    <property type="match status" value="2"/>
</dbReference>
<dbReference type="GO" id="GO:0031177">
    <property type="term" value="F:phosphopantetheine binding"/>
    <property type="evidence" value="ECO:0007669"/>
    <property type="project" value="TreeGrafter"/>
</dbReference>
<dbReference type="InterPro" id="IPR025110">
    <property type="entry name" value="AMP-bd_C"/>
</dbReference>
<dbReference type="SUPFAM" id="SSF56801">
    <property type="entry name" value="Acetyl-CoA synthetase-like"/>
    <property type="match status" value="1"/>
</dbReference>
<dbReference type="Gene3D" id="3.30.559.30">
    <property type="entry name" value="Nonribosomal peptide synthetase, condensation domain"/>
    <property type="match status" value="1"/>
</dbReference>
<dbReference type="CDD" id="cd12117">
    <property type="entry name" value="A_NRPS_Srf_like"/>
    <property type="match status" value="1"/>
</dbReference>
<proteinExistence type="predicted"/>
<name>A0A7W7HAN2_9ACTN</name>
<keyword evidence="2" id="KW-0596">Phosphopantetheine</keyword>
<organism evidence="6 7">
    <name type="scientific">Actinoplanes lobatus</name>
    <dbReference type="NCBI Taxonomy" id="113568"/>
    <lineage>
        <taxon>Bacteria</taxon>
        <taxon>Bacillati</taxon>
        <taxon>Actinomycetota</taxon>
        <taxon>Actinomycetes</taxon>
        <taxon>Micromonosporales</taxon>
        <taxon>Micromonosporaceae</taxon>
        <taxon>Actinoplanes</taxon>
    </lineage>
</organism>
<dbReference type="Gene3D" id="3.30.300.30">
    <property type="match status" value="1"/>
</dbReference>
<keyword evidence="8" id="KW-1185">Reference proteome</keyword>
<protein>
    <submittedName>
        <fullName evidence="6">Amino acid adenylation domain-containing protein</fullName>
    </submittedName>
</protein>
<dbReference type="NCBIfam" id="TIGR01733">
    <property type="entry name" value="AA-adenyl-dom"/>
    <property type="match status" value="1"/>
</dbReference>
<dbReference type="SUPFAM" id="SSF47336">
    <property type="entry name" value="ACP-like"/>
    <property type="match status" value="1"/>
</dbReference>
<dbReference type="GO" id="GO:0047527">
    <property type="term" value="F:2,3-dihydroxybenzoate-serine ligase activity"/>
    <property type="evidence" value="ECO:0007669"/>
    <property type="project" value="TreeGrafter"/>
</dbReference>
<evidence type="ECO:0000313" key="5">
    <source>
        <dbReference type="EMBL" id="GIE45972.1"/>
    </source>
</evidence>
<dbReference type="InterPro" id="IPR009081">
    <property type="entry name" value="PP-bd_ACP"/>
</dbReference>
<dbReference type="Gene3D" id="3.40.50.1820">
    <property type="entry name" value="alpha/beta hydrolase"/>
    <property type="match status" value="1"/>
</dbReference>
<comment type="cofactor">
    <cofactor evidence="1">
        <name>pantetheine 4'-phosphate</name>
        <dbReference type="ChEBI" id="CHEBI:47942"/>
    </cofactor>
</comment>